<dbReference type="HAMAP" id="MF_00724">
    <property type="entry name" value="FliE"/>
    <property type="match status" value="1"/>
</dbReference>
<comment type="similarity">
    <text evidence="2 4">Belongs to the FliE family.</text>
</comment>
<gene>
    <name evidence="4 6" type="primary">fliE</name>
    <name evidence="6" type="ORF">CLHUN_15880</name>
</gene>
<name>A0A1V4SLA5_RUMHU</name>
<dbReference type="PANTHER" id="PTHR34653">
    <property type="match status" value="1"/>
</dbReference>
<keyword evidence="3 4" id="KW-0975">Bacterial flagellum</keyword>
<evidence type="ECO:0000256" key="2">
    <source>
        <dbReference type="ARBA" id="ARBA00009272"/>
    </source>
</evidence>
<comment type="subcellular location">
    <subcellularLocation>
        <location evidence="1 4">Bacterial flagellum basal body</location>
    </subcellularLocation>
</comment>
<dbReference type="NCBIfam" id="TIGR00205">
    <property type="entry name" value="fliE"/>
    <property type="match status" value="1"/>
</dbReference>
<keyword evidence="6" id="KW-0282">Flagellum</keyword>
<dbReference type="Proteomes" id="UP000191554">
    <property type="component" value="Unassembled WGS sequence"/>
</dbReference>
<evidence type="ECO:0000256" key="1">
    <source>
        <dbReference type="ARBA" id="ARBA00004117"/>
    </source>
</evidence>
<comment type="caution">
    <text evidence="6">The sequence shown here is derived from an EMBL/GenBank/DDBJ whole genome shotgun (WGS) entry which is preliminary data.</text>
</comment>
<keyword evidence="6" id="KW-0966">Cell projection</keyword>
<sequence>MAVNSISQVKQLMPDNVGLSGVNEEVKTPEISFGEYLNSALMKVTNLENEASKLKEDFALGKTDNIPEVLIAGEKASIALQFTMQIRNKILDAYSEIMRMQI</sequence>
<keyword evidence="6" id="KW-0969">Cilium</keyword>
<dbReference type="GO" id="GO:0005198">
    <property type="term" value="F:structural molecule activity"/>
    <property type="evidence" value="ECO:0007669"/>
    <property type="project" value="UniProtKB-UniRule"/>
</dbReference>
<reference evidence="6 7" key="1">
    <citation type="submission" date="2017-03" db="EMBL/GenBank/DDBJ databases">
        <title>Genome sequence of Clostridium hungatei DSM 14427.</title>
        <authorList>
            <person name="Poehlein A."/>
            <person name="Daniel R."/>
        </authorList>
    </citation>
    <scope>NUCLEOTIDE SEQUENCE [LARGE SCALE GENOMIC DNA]</scope>
    <source>
        <strain evidence="6 7">DSM 14427</strain>
    </source>
</reference>
<dbReference type="AlphaFoldDB" id="A0A1V4SLA5"/>
<dbReference type="OrthoDB" id="9812413at2"/>
<evidence type="ECO:0000313" key="7">
    <source>
        <dbReference type="Proteomes" id="UP000191554"/>
    </source>
</evidence>
<accession>A0A1V4SLA5</accession>
<evidence type="ECO:0000256" key="5">
    <source>
        <dbReference type="NCBIfam" id="TIGR00205"/>
    </source>
</evidence>
<dbReference type="InterPro" id="IPR001624">
    <property type="entry name" value="FliE"/>
</dbReference>
<protein>
    <recommendedName>
        <fullName evidence="4 5">Flagellar hook-basal body complex protein FliE</fullName>
    </recommendedName>
</protein>
<evidence type="ECO:0000256" key="3">
    <source>
        <dbReference type="ARBA" id="ARBA00023143"/>
    </source>
</evidence>
<keyword evidence="7" id="KW-1185">Reference proteome</keyword>
<dbReference type="GO" id="GO:0071973">
    <property type="term" value="P:bacterial-type flagellum-dependent cell motility"/>
    <property type="evidence" value="ECO:0007669"/>
    <property type="project" value="InterPro"/>
</dbReference>
<dbReference type="STRING" id="48256.CLHUN_15880"/>
<evidence type="ECO:0000256" key="4">
    <source>
        <dbReference type="HAMAP-Rule" id="MF_00724"/>
    </source>
</evidence>
<dbReference type="GO" id="GO:0009425">
    <property type="term" value="C:bacterial-type flagellum basal body"/>
    <property type="evidence" value="ECO:0007669"/>
    <property type="project" value="UniProtKB-SubCell"/>
</dbReference>
<dbReference type="Pfam" id="PF02049">
    <property type="entry name" value="FliE"/>
    <property type="match status" value="1"/>
</dbReference>
<evidence type="ECO:0000313" key="6">
    <source>
        <dbReference type="EMBL" id="OPX44594.1"/>
    </source>
</evidence>
<dbReference type="GO" id="GO:0003774">
    <property type="term" value="F:cytoskeletal motor activity"/>
    <property type="evidence" value="ECO:0007669"/>
    <property type="project" value="InterPro"/>
</dbReference>
<proteinExistence type="inferred from homology"/>
<dbReference type="PANTHER" id="PTHR34653:SF1">
    <property type="entry name" value="FLAGELLAR HOOK-BASAL BODY COMPLEX PROTEIN FLIE"/>
    <property type="match status" value="1"/>
</dbReference>
<dbReference type="EMBL" id="MZGX01000008">
    <property type="protein sequence ID" value="OPX44594.1"/>
    <property type="molecule type" value="Genomic_DNA"/>
</dbReference>
<dbReference type="PRINTS" id="PR01006">
    <property type="entry name" value="FLGHOOKFLIE"/>
</dbReference>
<organism evidence="6 7">
    <name type="scientific">Ruminiclostridium hungatei</name>
    <name type="common">Clostridium hungatei</name>
    <dbReference type="NCBI Taxonomy" id="48256"/>
    <lineage>
        <taxon>Bacteria</taxon>
        <taxon>Bacillati</taxon>
        <taxon>Bacillota</taxon>
        <taxon>Clostridia</taxon>
        <taxon>Eubacteriales</taxon>
        <taxon>Oscillospiraceae</taxon>
        <taxon>Ruminiclostridium</taxon>
    </lineage>
</organism>
<dbReference type="RefSeq" id="WP_080064032.1">
    <property type="nucleotide sequence ID" value="NZ_MZGX01000008.1"/>
</dbReference>